<dbReference type="SUPFAM" id="SSF56300">
    <property type="entry name" value="Metallo-dependent phosphatases"/>
    <property type="match status" value="1"/>
</dbReference>
<evidence type="ECO:0000313" key="2">
    <source>
        <dbReference type="EMBL" id="SVD87092.1"/>
    </source>
</evidence>
<dbReference type="GO" id="GO:0016787">
    <property type="term" value="F:hydrolase activity"/>
    <property type="evidence" value="ECO:0007669"/>
    <property type="project" value="InterPro"/>
</dbReference>
<sequence>MKIALITDTHFGARNDNVIFSNYFRKFYDNIFFPHLEEHNIKACIHLGDVVDRRKYINFKTANDLRENFVERLWKLGVDSHFIIGNHDIFYKNTNSINSMQELFSSSDGRYEPWIYASPREVDFDGTKIMMMPWITSDNYTECMDAIKKTSSQIMMGHLEISGFLMNHNQVCDYGYDANVFSKFDLVYSG</sequence>
<accession>A0A382YV07</accession>
<organism evidence="2">
    <name type="scientific">marine metagenome</name>
    <dbReference type="NCBI Taxonomy" id="408172"/>
    <lineage>
        <taxon>unclassified sequences</taxon>
        <taxon>metagenomes</taxon>
        <taxon>ecological metagenomes</taxon>
    </lineage>
</organism>
<name>A0A382YV07_9ZZZZ</name>
<protein>
    <recommendedName>
        <fullName evidence="1">Calcineurin-like phosphoesterase domain-containing protein</fullName>
    </recommendedName>
</protein>
<dbReference type="Gene3D" id="3.60.21.10">
    <property type="match status" value="1"/>
</dbReference>
<dbReference type="PANTHER" id="PTHR30337:SF0">
    <property type="entry name" value="NUCLEASE SBCCD SUBUNIT D"/>
    <property type="match status" value="1"/>
</dbReference>
<dbReference type="Pfam" id="PF00149">
    <property type="entry name" value="Metallophos"/>
    <property type="match status" value="1"/>
</dbReference>
<dbReference type="InterPro" id="IPR004843">
    <property type="entry name" value="Calcineurin-like_PHP"/>
</dbReference>
<dbReference type="InterPro" id="IPR050535">
    <property type="entry name" value="DNA_Repair-Maintenance_Comp"/>
</dbReference>
<reference evidence="2" key="1">
    <citation type="submission" date="2018-05" db="EMBL/GenBank/DDBJ databases">
        <authorList>
            <person name="Lanie J.A."/>
            <person name="Ng W.-L."/>
            <person name="Kazmierczak K.M."/>
            <person name="Andrzejewski T.M."/>
            <person name="Davidsen T.M."/>
            <person name="Wayne K.J."/>
            <person name="Tettelin H."/>
            <person name="Glass J.I."/>
            <person name="Rusch D."/>
            <person name="Podicherti R."/>
            <person name="Tsui H.-C.T."/>
            <person name="Winkler M.E."/>
        </authorList>
    </citation>
    <scope>NUCLEOTIDE SEQUENCE</scope>
</reference>
<gene>
    <name evidence="2" type="ORF">METZ01_LOCUS439946</name>
</gene>
<feature type="non-terminal residue" evidence="2">
    <location>
        <position position="190"/>
    </location>
</feature>
<dbReference type="AlphaFoldDB" id="A0A382YV07"/>
<proteinExistence type="predicted"/>
<dbReference type="CDD" id="cd00838">
    <property type="entry name" value="MPP_superfamily"/>
    <property type="match status" value="1"/>
</dbReference>
<dbReference type="InterPro" id="IPR029052">
    <property type="entry name" value="Metallo-depent_PP-like"/>
</dbReference>
<dbReference type="EMBL" id="UINC01178758">
    <property type="protein sequence ID" value="SVD87092.1"/>
    <property type="molecule type" value="Genomic_DNA"/>
</dbReference>
<evidence type="ECO:0000259" key="1">
    <source>
        <dbReference type="Pfam" id="PF00149"/>
    </source>
</evidence>
<dbReference type="PANTHER" id="PTHR30337">
    <property type="entry name" value="COMPONENT OF ATP-DEPENDENT DSDNA EXONUCLEASE"/>
    <property type="match status" value="1"/>
</dbReference>
<feature type="domain" description="Calcineurin-like phosphoesterase" evidence="1">
    <location>
        <begin position="1"/>
        <end position="162"/>
    </location>
</feature>